<dbReference type="Pfam" id="PF14835">
    <property type="entry name" value="zf-RING_6"/>
    <property type="match status" value="1"/>
</dbReference>
<keyword evidence="13 18" id="KW-0234">DNA repair</keyword>
<dbReference type="OrthoDB" id="9049620at2759"/>
<dbReference type="InterPro" id="IPR013083">
    <property type="entry name" value="Znf_RING/FYVE/PHD"/>
</dbReference>
<feature type="domain" description="SAP" evidence="21">
    <location>
        <begin position="279"/>
        <end position="313"/>
    </location>
</feature>
<evidence type="ECO:0000256" key="10">
    <source>
        <dbReference type="ARBA" id="ARBA00022786"/>
    </source>
</evidence>
<feature type="region of interest" description="Disordered" evidence="19">
    <location>
        <begin position="202"/>
        <end position="227"/>
    </location>
</feature>
<dbReference type="PANTHER" id="PTHR14134">
    <property type="entry name" value="E3 UBIQUITIN-PROTEIN LIGASE RAD18"/>
    <property type="match status" value="1"/>
</dbReference>
<dbReference type="Proteomes" id="UP000314294">
    <property type="component" value="Unassembled WGS sequence"/>
</dbReference>
<evidence type="ECO:0000256" key="5">
    <source>
        <dbReference type="ARBA" id="ARBA00012483"/>
    </source>
</evidence>
<dbReference type="GO" id="GO:0061630">
    <property type="term" value="F:ubiquitin protein ligase activity"/>
    <property type="evidence" value="ECO:0007669"/>
    <property type="project" value="UniProtKB-EC"/>
</dbReference>
<comment type="subcellular location">
    <subcellularLocation>
        <location evidence="2">Nucleus</location>
    </subcellularLocation>
</comment>
<dbReference type="CDD" id="cd16529">
    <property type="entry name" value="RING-HC_RAD18"/>
    <property type="match status" value="1"/>
</dbReference>
<evidence type="ECO:0000256" key="13">
    <source>
        <dbReference type="ARBA" id="ARBA00023204"/>
    </source>
</evidence>
<evidence type="ECO:0000256" key="17">
    <source>
        <dbReference type="PROSITE-ProRule" id="PRU00175"/>
    </source>
</evidence>
<evidence type="ECO:0000313" key="24">
    <source>
        <dbReference type="Proteomes" id="UP000314294"/>
    </source>
</evidence>
<evidence type="ECO:0000256" key="11">
    <source>
        <dbReference type="ARBA" id="ARBA00022833"/>
    </source>
</evidence>
<dbReference type="GO" id="GO:0003697">
    <property type="term" value="F:single-stranded DNA binding"/>
    <property type="evidence" value="ECO:0007669"/>
    <property type="project" value="InterPro"/>
</dbReference>
<dbReference type="InterPro" id="IPR039577">
    <property type="entry name" value="Rad18"/>
</dbReference>
<proteinExistence type="inferred from homology"/>
<evidence type="ECO:0000256" key="19">
    <source>
        <dbReference type="SAM" id="MobiDB-lite"/>
    </source>
</evidence>
<dbReference type="UniPathway" id="UPA00143"/>
<evidence type="ECO:0000256" key="7">
    <source>
        <dbReference type="ARBA" id="ARBA00022723"/>
    </source>
</evidence>
<protein>
    <recommendedName>
        <fullName evidence="5">RING-type E3 ubiquitin transferase</fullName>
        <ecNumber evidence="5">2.3.2.27</ecNumber>
    </recommendedName>
    <alternativeName>
        <fullName evidence="15 16">RING-type E3 ubiquitin transferase RAD18</fullName>
    </alternativeName>
</protein>
<evidence type="ECO:0000256" key="6">
    <source>
        <dbReference type="ARBA" id="ARBA00022679"/>
    </source>
</evidence>
<comment type="catalytic activity">
    <reaction evidence="1">
        <text>S-ubiquitinyl-[E2 ubiquitin-conjugating enzyme]-L-cysteine + [acceptor protein]-L-lysine = [E2 ubiquitin-conjugating enzyme]-L-cysteine + N(6)-ubiquitinyl-[acceptor protein]-L-lysine.</text>
        <dbReference type="EC" id="2.3.2.27"/>
    </reaction>
</comment>
<dbReference type="GO" id="GO:0008270">
    <property type="term" value="F:zinc ion binding"/>
    <property type="evidence" value="ECO:0007669"/>
    <property type="project" value="UniProtKB-KW"/>
</dbReference>
<evidence type="ECO:0000259" key="21">
    <source>
        <dbReference type="PROSITE" id="PS50800"/>
    </source>
</evidence>
<dbReference type="InterPro" id="IPR039503">
    <property type="entry name" value="BARD1_Znf-RING"/>
</dbReference>
<organism evidence="23 24">
    <name type="scientific">Liparis tanakae</name>
    <name type="common">Tanaka's snailfish</name>
    <dbReference type="NCBI Taxonomy" id="230148"/>
    <lineage>
        <taxon>Eukaryota</taxon>
        <taxon>Metazoa</taxon>
        <taxon>Chordata</taxon>
        <taxon>Craniata</taxon>
        <taxon>Vertebrata</taxon>
        <taxon>Euteleostomi</taxon>
        <taxon>Actinopterygii</taxon>
        <taxon>Neopterygii</taxon>
        <taxon>Teleostei</taxon>
        <taxon>Neoteleostei</taxon>
        <taxon>Acanthomorphata</taxon>
        <taxon>Eupercaria</taxon>
        <taxon>Perciformes</taxon>
        <taxon>Cottioidei</taxon>
        <taxon>Cottales</taxon>
        <taxon>Liparidae</taxon>
        <taxon>Liparis</taxon>
    </lineage>
</organism>
<feature type="compositionally biased region" description="Basic and acidic residues" evidence="19">
    <location>
        <begin position="152"/>
        <end position="173"/>
    </location>
</feature>
<comment type="pathway">
    <text evidence="3">Protein modification; protein ubiquitination.</text>
</comment>
<keyword evidence="7" id="KW-0479">Metal-binding</keyword>
<feature type="domain" description="RING-type" evidence="20">
    <location>
        <begin position="25"/>
        <end position="63"/>
    </location>
</feature>
<dbReference type="SMART" id="SM00734">
    <property type="entry name" value="ZnF_Rad18"/>
    <property type="match status" value="2"/>
</dbReference>
<evidence type="ECO:0000256" key="1">
    <source>
        <dbReference type="ARBA" id="ARBA00000900"/>
    </source>
</evidence>
<evidence type="ECO:0000256" key="3">
    <source>
        <dbReference type="ARBA" id="ARBA00004906"/>
    </source>
</evidence>
<feature type="compositionally biased region" description="Polar residues" evidence="19">
    <location>
        <begin position="137"/>
        <end position="151"/>
    </location>
</feature>
<sequence length="475" mass="54053">MAPQVEADLPPVFACLKNVDTLLRCPICFDFLNISMMTKCSHNFCSLCIRKFLCYKLQCPVCNTKAAEQDLRTNRLLDDLVVHFQDARQKLMKANFECPPISPRIPASAVKCKTPRERGQNCNGSVLSHFFQKKPKTSPTKETQRDGSVTRSAERRKIETAHTHNANDADLHSATDQLPLVVKKEPMDVEMTSIPGLMSVKQEAGVSHSMSTEDEKAHSSSPSKDEKPVIKVECPVCSVGVPQQFINKHLDTCLTRGEKKESLRSSPGHARRPMTKLVYNLLSMQELKRRLKECHLSMQGPRDQLIRRHQDFVHIYNAQCDSLNPKSAADIAKDLEANEKIKNQLQGKAKPNQSEEEIDEIHSNYRKKHSSDFSRLIAQFYFRHLWSGACHTPKRAREDLSPKANIQHERRQSGFITRRWKTTAQDVRLAEGKGGGEKRSLTYQSHTNKLIKFKRNISGCRGMNTFSILIYFVIL</sequence>
<dbReference type="FunFam" id="3.30.40.10:FF:000172">
    <property type="entry name" value="E3 ubiquitin-protein ligase RAD18"/>
    <property type="match status" value="1"/>
</dbReference>
<dbReference type="PANTHER" id="PTHR14134:SF2">
    <property type="entry name" value="E3 UBIQUITIN-PROTEIN LIGASE RAD18"/>
    <property type="match status" value="1"/>
</dbReference>
<accession>A0A4Z2J620</accession>
<keyword evidence="10" id="KW-0833">Ubl conjugation pathway</keyword>
<dbReference type="GO" id="GO:0005634">
    <property type="term" value="C:nucleus"/>
    <property type="evidence" value="ECO:0007669"/>
    <property type="project" value="UniProtKB-SubCell"/>
</dbReference>
<dbReference type="PROSITE" id="PS50089">
    <property type="entry name" value="ZF_RING_2"/>
    <property type="match status" value="1"/>
</dbReference>
<dbReference type="AlphaFoldDB" id="A0A4Z2J620"/>
<feature type="region of interest" description="Disordered" evidence="19">
    <location>
        <begin position="133"/>
        <end position="177"/>
    </location>
</feature>
<evidence type="ECO:0000313" key="23">
    <source>
        <dbReference type="EMBL" id="TNN85636.1"/>
    </source>
</evidence>
<dbReference type="PROSITE" id="PS51908">
    <property type="entry name" value="ZF_UBZ4"/>
    <property type="match status" value="1"/>
</dbReference>
<keyword evidence="11" id="KW-0862">Zinc</keyword>
<dbReference type="EMBL" id="SRLO01000020">
    <property type="protein sequence ID" value="TNN85636.1"/>
    <property type="molecule type" value="Genomic_DNA"/>
</dbReference>
<keyword evidence="8 18" id="KW-0227">DNA damage</keyword>
<dbReference type="SUPFAM" id="SSF57850">
    <property type="entry name" value="RING/U-box"/>
    <property type="match status" value="1"/>
</dbReference>
<evidence type="ECO:0000259" key="20">
    <source>
        <dbReference type="PROSITE" id="PS50089"/>
    </source>
</evidence>
<name>A0A4Z2J620_9TELE</name>
<dbReference type="InterPro" id="IPR017907">
    <property type="entry name" value="Znf_RING_CS"/>
</dbReference>
<evidence type="ECO:0000256" key="14">
    <source>
        <dbReference type="ARBA" id="ARBA00023242"/>
    </source>
</evidence>
<evidence type="ECO:0000256" key="4">
    <source>
        <dbReference type="ARBA" id="ARBA00009506"/>
    </source>
</evidence>
<evidence type="ECO:0000256" key="8">
    <source>
        <dbReference type="ARBA" id="ARBA00022763"/>
    </source>
</evidence>
<keyword evidence="9 17" id="KW-0863">Zinc-finger</keyword>
<dbReference type="InterPro" id="IPR001841">
    <property type="entry name" value="Znf_RING"/>
</dbReference>
<dbReference type="PROSITE" id="PS50800">
    <property type="entry name" value="SAP"/>
    <property type="match status" value="1"/>
</dbReference>
<evidence type="ECO:0000256" key="12">
    <source>
        <dbReference type="ARBA" id="ARBA00023125"/>
    </source>
</evidence>
<dbReference type="EC" id="2.3.2.27" evidence="5"/>
<keyword evidence="12" id="KW-0238">DNA-binding</keyword>
<comment type="caution">
    <text evidence="23">The sequence shown here is derived from an EMBL/GenBank/DDBJ whole genome shotgun (WGS) entry which is preliminary data.</text>
</comment>
<keyword evidence="14" id="KW-0539">Nucleus</keyword>
<feature type="domain" description="UBZ4-type" evidence="22">
    <location>
        <begin position="231"/>
        <end position="258"/>
    </location>
</feature>
<keyword evidence="6" id="KW-0808">Transferase</keyword>
<dbReference type="GO" id="GO:0097505">
    <property type="term" value="C:Rad6-Rad18 complex"/>
    <property type="evidence" value="ECO:0007669"/>
    <property type="project" value="TreeGrafter"/>
</dbReference>
<gene>
    <name evidence="23" type="primary">RAD18</name>
    <name evidence="23" type="ORF">EYF80_004269</name>
</gene>
<evidence type="ECO:0000256" key="2">
    <source>
        <dbReference type="ARBA" id="ARBA00004123"/>
    </source>
</evidence>
<dbReference type="Gene3D" id="3.30.160.60">
    <property type="entry name" value="Classic Zinc Finger"/>
    <property type="match status" value="1"/>
</dbReference>
<dbReference type="GO" id="GO:0006301">
    <property type="term" value="P:DNA damage tolerance"/>
    <property type="evidence" value="ECO:0007669"/>
    <property type="project" value="InterPro"/>
</dbReference>
<dbReference type="SMART" id="SM00184">
    <property type="entry name" value="RING"/>
    <property type="match status" value="1"/>
</dbReference>
<comment type="similarity">
    <text evidence="4">Belongs to the RAD18 family.</text>
</comment>
<keyword evidence="24" id="KW-1185">Reference proteome</keyword>
<dbReference type="GO" id="GO:0006513">
    <property type="term" value="P:protein monoubiquitination"/>
    <property type="evidence" value="ECO:0007669"/>
    <property type="project" value="InterPro"/>
</dbReference>
<evidence type="ECO:0000256" key="9">
    <source>
        <dbReference type="ARBA" id="ARBA00022771"/>
    </source>
</evidence>
<dbReference type="InterPro" id="IPR003034">
    <property type="entry name" value="SAP_dom"/>
</dbReference>
<dbReference type="GO" id="GO:0006281">
    <property type="term" value="P:DNA repair"/>
    <property type="evidence" value="ECO:0007669"/>
    <property type="project" value="UniProtKB-KW"/>
</dbReference>
<dbReference type="Gene3D" id="3.30.40.10">
    <property type="entry name" value="Zinc/RING finger domain, C3HC4 (zinc finger)"/>
    <property type="match status" value="1"/>
</dbReference>
<dbReference type="FunFam" id="3.30.160.60:FF:000331">
    <property type="entry name" value="E3 ubiquitin-protein ligase RAD18"/>
    <property type="match status" value="1"/>
</dbReference>
<evidence type="ECO:0000256" key="18">
    <source>
        <dbReference type="PROSITE-ProRule" id="PRU01256"/>
    </source>
</evidence>
<evidence type="ECO:0000259" key="22">
    <source>
        <dbReference type="PROSITE" id="PS51908"/>
    </source>
</evidence>
<dbReference type="PROSITE" id="PS00518">
    <property type="entry name" value="ZF_RING_1"/>
    <property type="match status" value="1"/>
</dbReference>
<evidence type="ECO:0000256" key="15">
    <source>
        <dbReference type="ARBA" id="ARBA00031783"/>
    </source>
</evidence>
<feature type="compositionally biased region" description="Basic and acidic residues" evidence="19">
    <location>
        <begin position="211"/>
        <end position="227"/>
    </location>
</feature>
<reference evidence="23 24" key="1">
    <citation type="submission" date="2019-03" db="EMBL/GenBank/DDBJ databases">
        <title>First draft genome of Liparis tanakae, snailfish: a comprehensive survey of snailfish specific genes.</title>
        <authorList>
            <person name="Kim W."/>
            <person name="Song I."/>
            <person name="Jeong J.-H."/>
            <person name="Kim D."/>
            <person name="Kim S."/>
            <person name="Ryu S."/>
            <person name="Song J.Y."/>
            <person name="Lee S.K."/>
        </authorList>
    </citation>
    <scope>NUCLEOTIDE SEQUENCE [LARGE SCALE GENOMIC DNA]</scope>
    <source>
        <tissue evidence="23">Muscle</tissue>
    </source>
</reference>
<dbReference type="InterPro" id="IPR006642">
    <property type="entry name" value="Rad18_UBZ4"/>
</dbReference>
<evidence type="ECO:0000256" key="16">
    <source>
        <dbReference type="ARBA" id="ARBA00082369"/>
    </source>
</evidence>